<dbReference type="Proteomes" id="UP001234989">
    <property type="component" value="Chromosome 5"/>
</dbReference>
<evidence type="ECO:0000313" key="1">
    <source>
        <dbReference type="EMBL" id="WMV30286.1"/>
    </source>
</evidence>
<organism evidence="1 2">
    <name type="scientific">Solanum verrucosum</name>
    <dbReference type="NCBI Taxonomy" id="315347"/>
    <lineage>
        <taxon>Eukaryota</taxon>
        <taxon>Viridiplantae</taxon>
        <taxon>Streptophyta</taxon>
        <taxon>Embryophyta</taxon>
        <taxon>Tracheophyta</taxon>
        <taxon>Spermatophyta</taxon>
        <taxon>Magnoliopsida</taxon>
        <taxon>eudicotyledons</taxon>
        <taxon>Gunneridae</taxon>
        <taxon>Pentapetalae</taxon>
        <taxon>asterids</taxon>
        <taxon>lamiids</taxon>
        <taxon>Solanales</taxon>
        <taxon>Solanaceae</taxon>
        <taxon>Solanoideae</taxon>
        <taxon>Solaneae</taxon>
        <taxon>Solanum</taxon>
    </lineage>
</organism>
<protein>
    <submittedName>
        <fullName evidence="1">Uncharacterized protein</fullName>
    </submittedName>
</protein>
<dbReference type="EMBL" id="CP133616">
    <property type="protein sequence ID" value="WMV30286.1"/>
    <property type="molecule type" value="Genomic_DNA"/>
</dbReference>
<gene>
    <name evidence="1" type="ORF">MTR67_023671</name>
</gene>
<reference evidence="1" key="1">
    <citation type="submission" date="2023-08" db="EMBL/GenBank/DDBJ databases">
        <title>A de novo genome assembly of Solanum verrucosum Schlechtendal, a Mexican diploid species geographically isolated from the other diploid A-genome species in potato relatives.</title>
        <authorList>
            <person name="Hosaka K."/>
        </authorList>
    </citation>
    <scope>NUCLEOTIDE SEQUENCE</scope>
    <source>
        <tissue evidence="1">Young leaves</tissue>
    </source>
</reference>
<evidence type="ECO:0000313" key="2">
    <source>
        <dbReference type="Proteomes" id="UP001234989"/>
    </source>
</evidence>
<sequence>MLLQITYQDKITQTEKENTIEHILKAITTLCIKVDSMDNGIQKLKSTAISQPHDYKHADICQSEDTKHPELEGDVGTLQKIHNDCFNAVAGTSKTVRKQYTSTNLNKMFEKPFTPKMQKDQLIISPQTSTYAESLNKDKNL</sequence>
<keyword evidence="2" id="KW-1185">Reference proteome</keyword>
<name>A0AAF0QVM8_SOLVR</name>
<proteinExistence type="predicted"/>
<dbReference type="AlphaFoldDB" id="A0AAF0QVM8"/>
<accession>A0AAF0QVM8</accession>